<dbReference type="Gene3D" id="3.30.420.10">
    <property type="entry name" value="Ribonuclease H-like superfamily/Ribonuclease H"/>
    <property type="match status" value="1"/>
</dbReference>
<dbReference type="CDD" id="cd06222">
    <property type="entry name" value="RNase_H_like"/>
    <property type="match status" value="1"/>
</dbReference>
<proteinExistence type="predicted"/>
<dbReference type="PANTHER" id="PTHR47074">
    <property type="entry name" value="BNAC02G40300D PROTEIN"/>
    <property type="match status" value="1"/>
</dbReference>
<evidence type="ECO:0000313" key="2">
    <source>
        <dbReference type="EMBL" id="CAG7910248.1"/>
    </source>
</evidence>
<feature type="domain" description="RNase H type-1" evidence="1">
    <location>
        <begin position="86"/>
        <end position="205"/>
    </location>
</feature>
<dbReference type="AlphaFoldDB" id="A0A3P6D4G4"/>
<dbReference type="InterPro" id="IPR052929">
    <property type="entry name" value="RNase_H-like_EbsB-rel"/>
</dbReference>
<dbReference type="EMBL" id="LR031577">
    <property type="protein sequence ID" value="VDD17801.1"/>
    <property type="molecule type" value="Genomic_DNA"/>
</dbReference>
<dbReference type="InterPro" id="IPR044730">
    <property type="entry name" value="RNase_H-like_dom_plant"/>
</dbReference>
<name>A0A3P6D4G4_BRACM</name>
<dbReference type="GO" id="GO:0004523">
    <property type="term" value="F:RNA-DNA hybrid ribonuclease activity"/>
    <property type="evidence" value="ECO:0007669"/>
    <property type="project" value="InterPro"/>
</dbReference>
<accession>A0A3P6D4G4</accession>
<organism evidence="3">
    <name type="scientific">Brassica campestris</name>
    <name type="common">Field mustard</name>
    <dbReference type="NCBI Taxonomy" id="3711"/>
    <lineage>
        <taxon>Eukaryota</taxon>
        <taxon>Viridiplantae</taxon>
        <taxon>Streptophyta</taxon>
        <taxon>Embryophyta</taxon>
        <taxon>Tracheophyta</taxon>
        <taxon>Spermatophyta</taxon>
        <taxon>Magnoliopsida</taxon>
        <taxon>eudicotyledons</taxon>
        <taxon>Gunneridae</taxon>
        <taxon>Pentapetalae</taxon>
        <taxon>rosids</taxon>
        <taxon>malvids</taxon>
        <taxon>Brassicales</taxon>
        <taxon>Brassicaceae</taxon>
        <taxon>Brassiceae</taxon>
        <taxon>Brassica</taxon>
    </lineage>
</organism>
<sequence length="237" mass="27251">ISDETIPVNQRRSIPWIMWTIWRNRNTILYADRQESLTLQVKKASDEAHIWHELNVTQQNSIQMNGVCGEVKRWEPPLSGFAKCNIHANWRNAKLHSGIAFIIRDHSSNVLHHARDAHTFSPNRLTAKLRCLEWALQSMQNLGYQDIVLGFDLHDLVEAMMKPSNWPRFRIIIQRIHALCSSFGSIAFETETIASNRVAREIAKSVLRNGLFQSYLALGGPDRLHQQIFREASSICS</sequence>
<protein>
    <recommendedName>
        <fullName evidence="1">RNase H type-1 domain-containing protein</fullName>
    </recommendedName>
</protein>
<dbReference type="EMBL" id="LS974626">
    <property type="protein sequence ID" value="CAG7910248.1"/>
    <property type="molecule type" value="Genomic_DNA"/>
</dbReference>
<reference evidence="3" key="1">
    <citation type="submission" date="2018-11" db="EMBL/GenBank/DDBJ databases">
        <authorList>
            <consortium name="Genoscope - CEA"/>
            <person name="William W."/>
        </authorList>
    </citation>
    <scope>NUCLEOTIDE SEQUENCE</scope>
</reference>
<evidence type="ECO:0000259" key="1">
    <source>
        <dbReference type="Pfam" id="PF13456"/>
    </source>
</evidence>
<dbReference type="PANTHER" id="PTHR47074:SF53">
    <property type="entry name" value="REVERSE TRANSCRIPTASE-LIKE PROTEIN"/>
    <property type="match status" value="1"/>
</dbReference>
<dbReference type="InterPro" id="IPR002156">
    <property type="entry name" value="RNaseH_domain"/>
</dbReference>
<dbReference type="Pfam" id="PF13456">
    <property type="entry name" value="RVT_3"/>
    <property type="match status" value="1"/>
</dbReference>
<feature type="non-terminal residue" evidence="3">
    <location>
        <position position="1"/>
    </location>
</feature>
<dbReference type="GO" id="GO:0003676">
    <property type="term" value="F:nucleic acid binding"/>
    <property type="evidence" value="ECO:0007669"/>
    <property type="project" value="InterPro"/>
</dbReference>
<dbReference type="Proteomes" id="UP000694005">
    <property type="component" value="Chromosome A10"/>
</dbReference>
<evidence type="ECO:0000313" key="3">
    <source>
        <dbReference type="EMBL" id="VDD17801.1"/>
    </source>
</evidence>
<dbReference type="Gramene" id="A10p14940.2_BraZ1">
    <property type="protein sequence ID" value="A10p14940.2_BraZ1.CDS.1"/>
    <property type="gene ID" value="A10g14940.2_BraZ1"/>
</dbReference>
<gene>
    <name evidence="3" type="ORF">BRAA10T43514Z</name>
    <name evidence="2" type="ORF">BRAPAZ1V2_A10P14940.2</name>
</gene>
<dbReference type="InterPro" id="IPR036397">
    <property type="entry name" value="RNaseH_sf"/>
</dbReference>